<organism evidence="2 3">
    <name type="scientific">Aspergillus violaceofuscus (strain CBS 115571)</name>
    <dbReference type="NCBI Taxonomy" id="1450538"/>
    <lineage>
        <taxon>Eukaryota</taxon>
        <taxon>Fungi</taxon>
        <taxon>Dikarya</taxon>
        <taxon>Ascomycota</taxon>
        <taxon>Pezizomycotina</taxon>
        <taxon>Eurotiomycetes</taxon>
        <taxon>Eurotiomycetidae</taxon>
        <taxon>Eurotiales</taxon>
        <taxon>Aspergillaceae</taxon>
        <taxon>Aspergillus</taxon>
    </lineage>
</organism>
<feature type="compositionally biased region" description="Low complexity" evidence="1">
    <location>
        <begin position="70"/>
        <end position="84"/>
    </location>
</feature>
<dbReference type="EMBL" id="KZ825224">
    <property type="protein sequence ID" value="PYI13983.1"/>
    <property type="molecule type" value="Genomic_DNA"/>
</dbReference>
<protein>
    <submittedName>
        <fullName evidence="2">Uncharacterized protein</fullName>
    </submittedName>
</protein>
<evidence type="ECO:0000313" key="3">
    <source>
        <dbReference type="Proteomes" id="UP000249829"/>
    </source>
</evidence>
<gene>
    <name evidence="2" type="ORF">BO99DRAFT_485471</name>
</gene>
<evidence type="ECO:0000256" key="1">
    <source>
        <dbReference type="SAM" id="MobiDB-lite"/>
    </source>
</evidence>
<keyword evidence="3" id="KW-1185">Reference proteome</keyword>
<dbReference type="Proteomes" id="UP000249829">
    <property type="component" value="Unassembled WGS sequence"/>
</dbReference>
<reference evidence="2 3" key="1">
    <citation type="submission" date="2018-02" db="EMBL/GenBank/DDBJ databases">
        <title>The genomes of Aspergillus section Nigri reveals drivers in fungal speciation.</title>
        <authorList>
            <consortium name="DOE Joint Genome Institute"/>
            <person name="Vesth T.C."/>
            <person name="Nybo J."/>
            <person name="Theobald S."/>
            <person name="Brandl J."/>
            <person name="Frisvad J.C."/>
            <person name="Nielsen K.F."/>
            <person name="Lyhne E.K."/>
            <person name="Kogle M.E."/>
            <person name="Kuo A."/>
            <person name="Riley R."/>
            <person name="Clum A."/>
            <person name="Nolan M."/>
            <person name="Lipzen A."/>
            <person name="Salamov A."/>
            <person name="Henrissat B."/>
            <person name="Wiebenga A."/>
            <person name="De vries R.P."/>
            <person name="Grigoriev I.V."/>
            <person name="Mortensen U.H."/>
            <person name="Andersen M.R."/>
            <person name="Baker S.E."/>
        </authorList>
    </citation>
    <scope>NUCLEOTIDE SEQUENCE [LARGE SCALE GENOMIC DNA]</scope>
    <source>
        <strain evidence="2 3">CBS 115571</strain>
    </source>
</reference>
<feature type="compositionally biased region" description="Pro residues" evidence="1">
    <location>
        <begin position="17"/>
        <end position="29"/>
    </location>
</feature>
<accession>A0A2V5H005</accession>
<sequence>LLPTYYPPTKHTTTTAPPLPLPLPLPPHSPNNNLPGLDTERETLARVRRRRQLEPYSIYLLPLITDTDNSPPQTTLSSQPPSLSHSPSLFLQLFSSHRYLSTFHFLLLFLFLCPSLSSSPSFGLPTHLPVTECPLPFLGQADL</sequence>
<dbReference type="AlphaFoldDB" id="A0A2V5H005"/>
<feature type="compositionally biased region" description="Low complexity" evidence="1">
    <location>
        <begin position="1"/>
        <end position="16"/>
    </location>
</feature>
<feature type="non-terminal residue" evidence="2">
    <location>
        <position position="1"/>
    </location>
</feature>
<name>A0A2V5H005_ASPV1</name>
<evidence type="ECO:0000313" key="2">
    <source>
        <dbReference type="EMBL" id="PYI13983.1"/>
    </source>
</evidence>
<proteinExistence type="predicted"/>
<feature type="region of interest" description="Disordered" evidence="1">
    <location>
        <begin position="1"/>
        <end position="38"/>
    </location>
</feature>
<feature type="region of interest" description="Disordered" evidence="1">
    <location>
        <begin position="65"/>
        <end position="84"/>
    </location>
</feature>